<keyword evidence="4 13" id="KW-0596">Phosphopantetheine</keyword>
<gene>
    <name evidence="16" type="ORF">IFM89_038536</name>
</gene>
<dbReference type="SUPFAM" id="SSF47336">
    <property type="entry name" value="ACP-like"/>
    <property type="match status" value="1"/>
</dbReference>
<feature type="region of interest" description="Disordered" evidence="14">
    <location>
        <begin position="1"/>
        <end position="26"/>
    </location>
</feature>
<evidence type="ECO:0000256" key="11">
    <source>
        <dbReference type="ARBA" id="ARBA00023098"/>
    </source>
</evidence>
<dbReference type="InterPro" id="IPR036736">
    <property type="entry name" value="ACP-like_sf"/>
</dbReference>
<dbReference type="Proteomes" id="UP000631114">
    <property type="component" value="Unassembled WGS sequence"/>
</dbReference>
<dbReference type="GO" id="GO:0000036">
    <property type="term" value="F:acyl carrier activity"/>
    <property type="evidence" value="ECO:0007669"/>
    <property type="project" value="InterPro"/>
</dbReference>
<evidence type="ECO:0000256" key="8">
    <source>
        <dbReference type="ARBA" id="ARBA00022640"/>
    </source>
</evidence>
<comment type="subcellular location">
    <subcellularLocation>
        <location evidence="2">Plastid</location>
        <location evidence="2">Chloroplast</location>
    </subcellularLocation>
</comment>
<dbReference type="InterPro" id="IPR009081">
    <property type="entry name" value="PP-bd_ACP"/>
</dbReference>
<evidence type="ECO:0000256" key="14">
    <source>
        <dbReference type="SAM" id="MobiDB-lite"/>
    </source>
</evidence>
<keyword evidence="12 13" id="KW-0275">Fatty acid biosynthesis</keyword>
<organism evidence="16 17">
    <name type="scientific">Coptis chinensis</name>
    <dbReference type="NCBI Taxonomy" id="261450"/>
    <lineage>
        <taxon>Eukaryota</taxon>
        <taxon>Viridiplantae</taxon>
        <taxon>Streptophyta</taxon>
        <taxon>Embryophyta</taxon>
        <taxon>Tracheophyta</taxon>
        <taxon>Spermatophyta</taxon>
        <taxon>Magnoliopsida</taxon>
        <taxon>Ranunculales</taxon>
        <taxon>Ranunculaceae</taxon>
        <taxon>Coptidoideae</taxon>
        <taxon>Coptis</taxon>
    </lineage>
</organism>
<evidence type="ECO:0000256" key="2">
    <source>
        <dbReference type="ARBA" id="ARBA00004229"/>
    </source>
</evidence>
<keyword evidence="5 13" id="KW-0444">Lipid biosynthesis</keyword>
<feature type="compositionally biased region" description="Low complexity" evidence="14">
    <location>
        <begin position="1"/>
        <end position="11"/>
    </location>
</feature>
<evidence type="ECO:0000256" key="9">
    <source>
        <dbReference type="ARBA" id="ARBA00022832"/>
    </source>
</evidence>
<dbReference type="Gene3D" id="1.10.1200.10">
    <property type="entry name" value="ACP-like"/>
    <property type="match status" value="1"/>
</dbReference>
<keyword evidence="7" id="KW-0597">Phosphoprotein</keyword>
<sequence length="250" mass="26176">MSSSDGDGSMGITPSPSPSELIKSDSFSKYSSNPSVFFYGPGESDSRSSKSLVLADYGSKDSVSSGSHDTVSKGSGSSSSGFWGSGDSAYGSQGSSSFDTGFNSSDKNVGFFGSGGNNQVFRTEVSFTLYSEEKLPIAFAATRAPPFPSLLCWESTLPFPLFCYLGHACIYSAKPETVEKVCEIVRKQLALPADSAVSGESKFASLGADSLDTVEIVMGLEEALGISVEEESCETIATVQDAADLIENPH</sequence>
<dbReference type="EMBL" id="JADFTS010000009">
    <property type="protein sequence ID" value="KAF9590814.1"/>
    <property type="molecule type" value="Genomic_DNA"/>
</dbReference>
<dbReference type="HAMAP" id="MF_01217">
    <property type="entry name" value="Acyl_carrier"/>
    <property type="match status" value="1"/>
</dbReference>
<comment type="similarity">
    <text evidence="3">Belongs to the acyl carrier protein (ACP) family.</text>
</comment>
<feature type="domain" description="Carrier" evidence="15">
    <location>
        <begin position="175"/>
        <end position="250"/>
    </location>
</feature>
<dbReference type="AlphaFoldDB" id="A0A835LGC8"/>
<evidence type="ECO:0000313" key="17">
    <source>
        <dbReference type="Proteomes" id="UP000631114"/>
    </source>
</evidence>
<keyword evidence="11" id="KW-0443">Lipid metabolism</keyword>
<reference evidence="16 17" key="1">
    <citation type="submission" date="2020-10" db="EMBL/GenBank/DDBJ databases">
        <title>The Coptis chinensis genome and diversification of protoberbering-type alkaloids.</title>
        <authorList>
            <person name="Wang B."/>
            <person name="Shu S."/>
            <person name="Song C."/>
            <person name="Liu Y."/>
        </authorList>
    </citation>
    <scope>NUCLEOTIDE SEQUENCE [LARGE SCALE GENOMIC DNA]</scope>
    <source>
        <strain evidence="16">HL-2020</strain>
        <tissue evidence="16">Leaf</tissue>
    </source>
</reference>
<comment type="function">
    <text evidence="1 13">Carrier of the growing fatty acid chain in fatty acid biosynthesis.</text>
</comment>
<evidence type="ECO:0000256" key="6">
    <source>
        <dbReference type="ARBA" id="ARBA00022528"/>
    </source>
</evidence>
<dbReference type="OrthoDB" id="448946at2759"/>
<dbReference type="SMART" id="SM00823">
    <property type="entry name" value="PKS_PP"/>
    <property type="match status" value="1"/>
</dbReference>
<dbReference type="InterPro" id="IPR020806">
    <property type="entry name" value="PKS_PP-bd"/>
</dbReference>
<evidence type="ECO:0000256" key="13">
    <source>
        <dbReference type="RuleBase" id="RU000722"/>
    </source>
</evidence>
<dbReference type="PROSITE" id="PS50075">
    <property type="entry name" value="CARRIER"/>
    <property type="match status" value="1"/>
</dbReference>
<evidence type="ECO:0000256" key="10">
    <source>
        <dbReference type="ARBA" id="ARBA00022946"/>
    </source>
</evidence>
<dbReference type="InterPro" id="IPR044813">
    <property type="entry name" value="ACP_chloroplastic"/>
</dbReference>
<proteinExistence type="inferred from homology"/>
<keyword evidence="17" id="KW-1185">Reference proteome</keyword>
<dbReference type="PROSITE" id="PS00012">
    <property type="entry name" value="PHOSPHOPANTETHEINE"/>
    <property type="match status" value="1"/>
</dbReference>
<keyword evidence="10" id="KW-0809">Transit peptide</keyword>
<dbReference type="InterPro" id="IPR006162">
    <property type="entry name" value="Ppantetheine_attach_site"/>
</dbReference>
<feature type="region of interest" description="Disordered" evidence="14">
    <location>
        <begin position="58"/>
        <end position="80"/>
    </location>
</feature>
<evidence type="ECO:0000256" key="4">
    <source>
        <dbReference type="ARBA" id="ARBA00022450"/>
    </source>
</evidence>
<evidence type="ECO:0000256" key="12">
    <source>
        <dbReference type="ARBA" id="ARBA00023160"/>
    </source>
</evidence>
<dbReference type="PANTHER" id="PTHR46153">
    <property type="entry name" value="ACYL CARRIER PROTEIN"/>
    <property type="match status" value="1"/>
</dbReference>
<evidence type="ECO:0000256" key="3">
    <source>
        <dbReference type="ARBA" id="ARBA00010930"/>
    </source>
</evidence>
<evidence type="ECO:0000313" key="16">
    <source>
        <dbReference type="EMBL" id="KAF9590814.1"/>
    </source>
</evidence>
<name>A0A835LGC8_9MAGN</name>
<dbReference type="InterPro" id="IPR003231">
    <property type="entry name" value="ACP"/>
</dbReference>
<dbReference type="Pfam" id="PF00550">
    <property type="entry name" value="PP-binding"/>
    <property type="match status" value="1"/>
</dbReference>
<protein>
    <recommendedName>
        <fullName evidence="13">Acyl carrier protein</fullName>
    </recommendedName>
</protein>
<accession>A0A835LGC8</accession>
<dbReference type="GO" id="GO:0031177">
    <property type="term" value="F:phosphopantetheine binding"/>
    <property type="evidence" value="ECO:0007669"/>
    <property type="project" value="InterPro"/>
</dbReference>
<evidence type="ECO:0000259" key="15">
    <source>
        <dbReference type="PROSITE" id="PS50075"/>
    </source>
</evidence>
<dbReference type="NCBIfam" id="TIGR00517">
    <property type="entry name" value="acyl_carrier"/>
    <property type="match status" value="1"/>
</dbReference>
<keyword evidence="6" id="KW-0150">Chloroplast</keyword>
<dbReference type="PANTHER" id="PTHR46153:SF20">
    <property type="entry name" value="ACYL CARRIER PROTEIN 2, CHLOROPLASTIC-RELATED"/>
    <property type="match status" value="1"/>
</dbReference>
<keyword evidence="9" id="KW-0276">Fatty acid metabolism</keyword>
<evidence type="ECO:0000256" key="1">
    <source>
        <dbReference type="ARBA" id="ARBA00003180"/>
    </source>
</evidence>
<evidence type="ECO:0000256" key="7">
    <source>
        <dbReference type="ARBA" id="ARBA00022553"/>
    </source>
</evidence>
<comment type="caution">
    <text evidence="16">The sequence shown here is derived from an EMBL/GenBank/DDBJ whole genome shotgun (WGS) entry which is preliminary data.</text>
</comment>
<dbReference type="GO" id="GO:0009507">
    <property type="term" value="C:chloroplast"/>
    <property type="evidence" value="ECO:0007669"/>
    <property type="project" value="UniProtKB-SubCell"/>
</dbReference>
<keyword evidence="8" id="KW-0934">Plastid</keyword>
<evidence type="ECO:0000256" key="5">
    <source>
        <dbReference type="ARBA" id="ARBA00022516"/>
    </source>
</evidence>